<organism evidence="1">
    <name type="scientific">Anguilla anguilla</name>
    <name type="common">European freshwater eel</name>
    <name type="synonym">Muraena anguilla</name>
    <dbReference type="NCBI Taxonomy" id="7936"/>
    <lineage>
        <taxon>Eukaryota</taxon>
        <taxon>Metazoa</taxon>
        <taxon>Chordata</taxon>
        <taxon>Craniata</taxon>
        <taxon>Vertebrata</taxon>
        <taxon>Euteleostomi</taxon>
        <taxon>Actinopterygii</taxon>
        <taxon>Neopterygii</taxon>
        <taxon>Teleostei</taxon>
        <taxon>Anguilliformes</taxon>
        <taxon>Anguillidae</taxon>
        <taxon>Anguilla</taxon>
    </lineage>
</organism>
<reference evidence="1" key="2">
    <citation type="journal article" date="2015" name="Fish Shellfish Immunol.">
        <title>Early steps in the European eel (Anguilla anguilla)-Vibrio vulnificus interaction in the gills: Role of the RtxA13 toxin.</title>
        <authorList>
            <person name="Callol A."/>
            <person name="Pajuelo D."/>
            <person name="Ebbesson L."/>
            <person name="Teles M."/>
            <person name="MacKenzie S."/>
            <person name="Amaro C."/>
        </authorList>
    </citation>
    <scope>NUCLEOTIDE SEQUENCE</scope>
</reference>
<protein>
    <submittedName>
        <fullName evidence="1">Uncharacterized protein</fullName>
    </submittedName>
</protein>
<reference evidence="1" key="1">
    <citation type="submission" date="2014-11" db="EMBL/GenBank/DDBJ databases">
        <authorList>
            <person name="Amaro Gonzalez C."/>
        </authorList>
    </citation>
    <scope>NUCLEOTIDE SEQUENCE</scope>
</reference>
<accession>A0A0E9RPV1</accession>
<name>A0A0E9RPV1_ANGAN</name>
<proteinExistence type="predicted"/>
<evidence type="ECO:0000313" key="1">
    <source>
        <dbReference type="EMBL" id="JAH30430.1"/>
    </source>
</evidence>
<sequence>MLQRGEKMIEHSGVKDPSIMPCFSLMIVHQQEQHCISHVTPFYLLPLGPFVHTYAHSFAEF</sequence>
<dbReference type="AlphaFoldDB" id="A0A0E9RPV1"/>
<dbReference type="EMBL" id="GBXM01078147">
    <property type="protein sequence ID" value="JAH30430.1"/>
    <property type="molecule type" value="Transcribed_RNA"/>
</dbReference>